<sequence>MSLGDSACTALFGRKSYSATCSTAFSNRTSSSVSLTFKTSMRPRETAGQALVWPLSKMEVEAAPEGARAAPERSCSARPTPAVSLRPKAYIRGISVSTPTLRREQTQAVWSGVLALFPQQLARPRWTQSATSRRRKSAIFVNLPSHLAVEASLDRSSPILLLHSSPPELCRFHTRRCSNPRPGFGRAGGTVDALLALWWELNGEGRAAGVCVHRESTSE</sequence>
<gene>
    <name evidence="1" type="ORF">HDK90DRAFT_81334</name>
</gene>
<dbReference type="Proteomes" id="UP001492380">
    <property type="component" value="Unassembled WGS sequence"/>
</dbReference>
<dbReference type="EMBL" id="JBBWRZ010000012">
    <property type="protein sequence ID" value="KAK8224485.1"/>
    <property type="molecule type" value="Genomic_DNA"/>
</dbReference>
<proteinExistence type="predicted"/>
<accession>A0ABR1YAL8</accession>
<keyword evidence="2" id="KW-1185">Reference proteome</keyword>
<protein>
    <submittedName>
        <fullName evidence="1">Uncharacterized protein</fullName>
    </submittedName>
</protein>
<evidence type="ECO:0000313" key="2">
    <source>
        <dbReference type="Proteomes" id="UP001492380"/>
    </source>
</evidence>
<name>A0ABR1YAL8_9PEZI</name>
<comment type="caution">
    <text evidence="1">The sequence shown here is derived from an EMBL/GenBank/DDBJ whole genome shotgun (WGS) entry which is preliminary data.</text>
</comment>
<evidence type="ECO:0000313" key="1">
    <source>
        <dbReference type="EMBL" id="KAK8224485.1"/>
    </source>
</evidence>
<reference evidence="1 2" key="1">
    <citation type="submission" date="2024-04" db="EMBL/GenBank/DDBJ databases">
        <title>Phyllosticta paracitricarpa is synonymous to the EU quarantine fungus P. citricarpa based on phylogenomic analyses.</title>
        <authorList>
            <consortium name="Lawrence Berkeley National Laboratory"/>
            <person name="Van Ingen-Buijs V.A."/>
            <person name="Van Westerhoven A.C."/>
            <person name="Haridas S."/>
            <person name="Skiadas P."/>
            <person name="Martin F."/>
            <person name="Groenewald J.Z."/>
            <person name="Crous P.W."/>
            <person name="Seidl M.F."/>
        </authorList>
    </citation>
    <scope>NUCLEOTIDE SEQUENCE [LARGE SCALE GENOMIC DNA]</scope>
    <source>
        <strain evidence="1 2">CBS 123374</strain>
    </source>
</reference>
<organism evidence="1 2">
    <name type="scientific">Phyllosticta capitalensis</name>
    <dbReference type="NCBI Taxonomy" id="121624"/>
    <lineage>
        <taxon>Eukaryota</taxon>
        <taxon>Fungi</taxon>
        <taxon>Dikarya</taxon>
        <taxon>Ascomycota</taxon>
        <taxon>Pezizomycotina</taxon>
        <taxon>Dothideomycetes</taxon>
        <taxon>Dothideomycetes incertae sedis</taxon>
        <taxon>Botryosphaeriales</taxon>
        <taxon>Phyllostictaceae</taxon>
        <taxon>Phyllosticta</taxon>
    </lineage>
</organism>